<evidence type="ECO:0000313" key="2">
    <source>
        <dbReference type="EMBL" id="GMH13514.1"/>
    </source>
</evidence>
<comment type="caution">
    <text evidence="2">The sequence shown here is derived from an EMBL/GenBank/DDBJ whole genome shotgun (WGS) entry which is preliminary data.</text>
</comment>
<dbReference type="PANTHER" id="PTHR33872">
    <property type="entry name" value="DNA POLYMERASE EPSILON CATALYTIC SUBUNIT A"/>
    <property type="match status" value="1"/>
</dbReference>
<dbReference type="Proteomes" id="UP001279734">
    <property type="component" value="Unassembled WGS sequence"/>
</dbReference>
<feature type="compositionally biased region" description="Pro residues" evidence="1">
    <location>
        <begin position="13"/>
        <end position="25"/>
    </location>
</feature>
<sequence length="166" mass="18926">MKQMGGESNAKLPCPPPPPPPPSPPKCWAAAKPLLKCTTWSATKQEIENFWKRKRVVEEDHLLAAVKAAARIRAHNLTEDEYRQFEHSIKEEKIKEDYDSSNIDKNDNNKEIRIGIKDWWTKSKYAYLNQPAIDATDIAARRASLYIPYNCLYKPPATPAAFLGVF</sequence>
<proteinExistence type="predicted"/>
<evidence type="ECO:0000313" key="3">
    <source>
        <dbReference type="Proteomes" id="UP001279734"/>
    </source>
</evidence>
<organism evidence="2 3">
    <name type="scientific">Nepenthes gracilis</name>
    <name type="common">Slender pitcher plant</name>
    <dbReference type="NCBI Taxonomy" id="150966"/>
    <lineage>
        <taxon>Eukaryota</taxon>
        <taxon>Viridiplantae</taxon>
        <taxon>Streptophyta</taxon>
        <taxon>Embryophyta</taxon>
        <taxon>Tracheophyta</taxon>
        <taxon>Spermatophyta</taxon>
        <taxon>Magnoliopsida</taxon>
        <taxon>eudicotyledons</taxon>
        <taxon>Gunneridae</taxon>
        <taxon>Pentapetalae</taxon>
        <taxon>Caryophyllales</taxon>
        <taxon>Nepenthaceae</taxon>
        <taxon>Nepenthes</taxon>
    </lineage>
</organism>
<feature type="region of interest" description="Disordered" evidence="1">
    <location>
        <begin position="1"/>
        <end position="27"/>
    </location>
</feature>
<keyword evidence="3" id="KW-1185">Reference proteome</keyword>
<accession>A0AAD3XR13</accession>
<reference evidence="2" key="1">
    <citation type="submission" date="2023-05" db="EMBL/GenBank/DDBJ databases">
        <title>Nepenthes gracilis genome sequencing.</title>
        <authorList>
            <person name="Fukushima K."/>
        </authorList>
    </citation>
    <scope>NUCLEOTIDE SEQUENCE</scope>
    <source>
        <strain evidence="2">SING2019-196</strain>
    </source>
</reference>
<dbReference type="EMBL" id="BSYO01000013">
    <property type="protein sequence ID" value="GMH13514.1"/>
    <property type="molecule type" value="Genomic_DNA"/>
</dbReference>
<gene>
    <name evidence="2" type="ORF">Nepgr_015355</name>
</gene>
<protein>
    <submittedName>
        <fullName evidence="2">Uncharacterized protein</fullName>
    </submittedName>
</protein>
<name>A0AAD3XR13_NEPGR</name>
<evidence type="ECO:0000256" key="1">
    <source>
        <dbReference type="SAM" id="MobiDB-lite"/>
    </source>
</evidence>
<dbReference type="PANTHER" id="PTHR33872:SF7">
    <property type="entry name" value="OSJNBA0084K11.10-LIKE PROTEIN"/>
    <property type="match status" value="1"/>
</dbReference>
<dbReference type="AlphaFoldDB" id="A0AAD3XR13"/>